<dbReference type="RefSeq" id="WP_142903068.1">
    <property type="nucleotide sequence ID" value="NZ_ML660089.1"/>
</dbReference>
<dbReference type="EMBL" id="VHSG01000006">
    <property type="protein sequence ID" value="TQV83988.1"/>
    <property type="molecule type" value="Genomic_DNA"/>
</dbReference>
<proteinExistence type="predicted"/>
<evidence type="ECO:0000313" key="2">
    <source>
        <dbReference type="Proteomes" id="UP000319732"/>
    </source>
</evidence>
<comment type="caution">
    <text evidence="1">The sequence shown here is derived from an EMBL/GenBank/DDBJ whole genome shotgun (WGS) entry which is preliminary data.</text>
</comment>
<reference evidence="1 2" key="1">
    <citation type="submission" date="2019-06" db="EMBL/GenBank/DDBJ databases">
        <title>Whole genome sequence for Cellvibrionaceae sp. R142.</title>
        <authorList>
            <person name="Wang G."/>
        </authorList>
    </citation>
    <scope>NUCLEOTIDE SEQUENCE [LARGE SCALE GENOMIC DNA]</scope>
    <source>
        <strain evidence="1 2">R142</strain>
    </source>
</reference>
<gene>
    <name evidence="1" type="ORF">FKG94_04765</name>
</gene>
<dbReference type="AlphaFoldDB" id="A0A545U3F4"/>
<accession>A0A545U3F4</accession>
<protein>
    <submittedName>
        <fullName evidence="1">Uncharacterized protein</fullName>
    </submittedName>
</protein>
<sequence length="104" mass="12038">MLDFSGNDQKAKLVALHYANQFDDLITIELIENKREVTDKDEARKLAEFYWKMLDASAEDQENGVKVLGEVGLQYWMERLLNIVGGYLSSIGYEDEWNKVCDEI</sequence>
<evidence type="ECO:0000313" key="1">
    <source>
        <dbReference type="EMBL" id="TQV83988.1"/>
    </source>
</evidence>
<dbReference type="OrthoDB" id="6198757at2"/>
<organism evidence="1 2">
    <name type="scientific">Exilibacterium tricleocarpae</name>
    <dbReference type="NCBI Taxonomy" id="2591008"/>
    <lineage>
        <taxon>Bacteria</taxon>
        <taxon>Pseudomonadati</taxon>
        <taxon>Pseudomonadota</taxon>
        <taxon>Gammaproteobacteria</taxon>
        <taxon>Cellvibrionales</taxon>
        <taxon>Cellvibrionaceae</taxon>
        <taxon>Exilibacterium</taxon>
    </lineage>
</organism>
<keyword evidence="2" id="KW-1185">Reference proteome</keyword>
<dbReference type="Proteomes" id="UP000319732">
    <property type="component" value="Unassembled WGS sequence"/>
</dbReference>
<name>A0A545U3F4_9GAMM</name>